<feature type="domain" description="DUF2059" evidence="2">
    <location>
        <begin position="82"/>
        <end position="138"/>
    </location>
</feature>
<dbReference type="InterPro" id="IPR018637">
    <property type="entry name" value="DUF2059"/>
</dbReference>
<feature type="chain" id="PRO_5009584517" description="DUF2059 domain-containing protein" evidence="1">
    <location>
        <begin position="20"/>
        <end position="146"/>
    </location>
</feature>
<protein>
    <recommendedName>
        <fullName evidence="2">DUF2059 domain-containing protein</fullName>
    </recommendedName>
</protein>
<comment type="caution">
    <text evidence="3">The sequence shown here is derived from an EMBL/GenBank/DDBJ whole genome shotgun (WGS) entry which is preliminary data.</text>
</comment>
<organism evidence="3 4">
    <name type="scientific">Candidatus Zambryskibacteria bacterium RIFCSPHIGHO2_01_FULL_46_30</name>
    <dbReference type="NCBI Taxonomy" id="1802739"/>
    <lineage>
        <taxon>Bacteria</taxon>
        <taxon>Candidatus Zambryskiibacteriota</taxon>
    </lineage>
</organism>
<dbReference type="EMBL" id="MHVI01000032">
    <property type="protein sequence ID" value="OHA90504.1"/>
    <property type="molecule type" value="Genomic_DNA"/>
</dbReference>
<evidence type="ECO:0000313" key="4">
    <source>
        <dbReference type="Proteomes" id="UP000177746"/>
    </source>
</evidence>
<dbReference type="Pfam" id="PF09832">
    <property type="entry name" value="DUF2059"/>
    <property type="match status" value="1"/>
</dbReference>
<sequence>MKSLMFVLSGMVVVFLAMASSAYSQGVPDTLENRRIAAEQYLAAVPPAEIIADGIRELAALRPEGQRDEAVRLMRALVRPDRMRLIMMEAMLKRFTAQELDALAGFYGSEVGRSIVKKFGVYMADIQPHIQAEFARVLRELELQSR</sequence>
<accession>A0A1G2SZV2</accession>
<dbReference type="Proteomes" id="UP000177746">
    <property type="component" value="Unassembled WGS sequence"/>
</dbReference>
<feature type="signal peptide" evidence="1">
    <location>
        <begin position="1"/>
        <end position="19"/>
    </location>
</feature>
<gene>
    <name evidence="3" type="ORF">A2665_02765</name>
</gene>
<name>A0A1G2SZV2_9BACT</name>
<evidence type="ECO:0000259" key="2">
    <source>
        <dbReference type="Pfam" id="PF09832"/>
    </source>
</evidence>
<proteinExistence type="predicted"/>
<keyword evidence="1" id="KW-0732">Signal</keyword>
<evidence type="ECO:0000256" key="1">
    <source>
        <dbReference type="SAM" id="SignalP"/>
    </source>
</evidence>
<evidence type="ECO:0000313" key="3">
    <source>
        <dbReference type="EMBL" id="OHA90504.1"/>
    </source>
</evidence>
<dbReference type="AlphaFoldDB" id="A0A1G2SZV2"/>
<reference evidence="3 4" key="1">
    <citation type="journal article" date="2016" name="Nat. Commun.">
        <title>Thousands of microbial genomes shed light on interconnected biogeochemical processes in an aquifer system.</title>
        <authorList>
            <person name="Anantharaman K."/>
            <person name="Brown C.T."/>
            <person name="Hug L.A."/>
            <person name="Sharon I."/>
            <person name="Castelle C.J."/>
            <person name="Probst A.J."/>
            <person name="Thomas B.C."/>
            <person name="Singh A."/>
            <person name="Wilkins M.J."/>
            <person name="Karaoz U."/>
            <person name="Brodie E.L."/>
            <person name="Williams K.H."/>
            <person name="Hubbard S.S."/>
            <person name="Banfield J.F."/>
        </authorList>
    </citation>
    <scope>NUCLEOTIDE SEQUENCE [LARGE SCALE GENOMIC DNA]</scope>
</reference>